<keyword evidence="9" id="KW-1185">Reference proteome</keyword>
<keyword evidence="4" id="KW-0238">DNA-binding</keyword>
<dbReference type="InterPro" id="IPR013249">
    <property type="entry name" value="RNA_pol_sigma70_r4_t2"/>
</dbReference>
<evidence type="ECO:0000256" key="1">
    <source>
        <dbReference type="ARBA" id="ARBA00010641"/>
    </source>
</evidence>
<reference evidence="8" key="1">
    <citation type="submission" date="2020-10" db="EMBL/GenBank/DDBJ databases">
        <title>Taxonomic study of unclassified bacteria belonging to the class Ktedonobacteria.</title>
        <authorList>
            <person name="Yabe S."/>
            <person name="Wang C.M."/>
            <person name="Zheng Y."/>
            <person name="Sakai Y."/>
            <person name="Cavaletti L."/>
            <person name="Monciardini P."/>
            <person name="Donadio S."/>
        </authorList>
    </citation>
    <scope>NUCLEOTIDE SEQUENCE</scope>
    <source>
        <strain evidence="8">SOSP1-1</strain>
    </source>
</reference>
<accession>A0A8J3I7K9</accession>
<evidence type="ECO:0000256" key="3">
    <source>
        <dbReference type="ARBA" id="ARBA00023082"/>
    </source>
</evidence>
<dbReference type="Proteomes" id="UP000612362">
    <property type="component" value="Unassembled WGS sequence"/>
</dbReference>
<protein>
    <submittedName>
        <fullName evidence="8">RNA polymerase sigma factor</fullName>
    </submittedName>
</protein>
<dbReference type="CDD" id="cd06171">
    <property type="entry name" value="Sigma70_r4"/>
    <property type="match status" value="1"/>
</dbReference>
<keyword evidence="5" id="KW-0804">Transcription</keyword>
<dbReference type="EMBL" id="BNJF01000002">
    <property type="protein sequence ID" value="GHO46179.1"/>
    <property type="molecule type" value="Genomic_DNA"/>
</dbReference>
<feature type="domain" description="RNA polymerase sigma-70 region 2" evidence="6">
    <location>
        <begin position="21"/>
        <end position="90"/>
    </location>
</feature>
<dbReference type="InterPro" id="IPR007627">
    <property type="entry name" value="RNA_pol_sigma70_r2"/>
</dbReference>
<evidence type="ECO:0000256" key="5">
    <source>
        <dbReference type="ARBA" id="ARBA00023163"/>
    </source>
</evidence>
<evidence type="ECO:0000256" key="2">
    <source>
        <dbReference type="ARBA" id="ARBA00023015"/>
    </source>
</evidence>
<dbReference type="InterPro" id="IPR039425">
    <property type="entry name" value="RNA_pol_sigma-70-like"/>
</dbReference>
<dbReference type="PANTHER" id="PTHR43133:SF8">
    <property type="entry name" value="RNA POLYMERASE SIGMA FACTOR HI_1459-RELATED"/>
    <property type="match status" value="1"/>
</dbReference>
<evidence type="ECO:0000259" key="7">
    <source>
        <dbReference type="Pfam" id="PF08281"/>
    </source>
</evidence>
<dbReference type="Gene3D" id="1.10.10.10">
    <property type="entry name" value="Winged helix-like DNA-binding domain superfamily/Winged helix DNA-binding domain"/>
    <property type="match status" value="1"/>
</dbReference>
<keyword evidence="2" id="KW-0805">Transcription regulation</keyword>
<evidence type="ECO:0000313" key="9">
    <source>
        <dbReference type="Proteomes" id="UP000612362"/>
    </source>
</evidence>
<name>A0A8J3I7K9_9CHLR</name>
<dbReference type="GO" id="GO:0006352">
    <property type="term" value="P:DNA-templated transcription initiation"/>
    <property type="evidence" value="ECO:0007669"/>
    <property type="project" value="InterPro"/>
</dbReference>
<comment type="similarity">
    <text evidence="1">Belongs to the sigma-70 factor family. ECF subfamily.</text>
</comment>
<dbReference type="PANTHER" id="PTHR43133">
    <property type="entry name" value="RNA POLYMERASE ECF-TYPE SIGMA FACTO"/>
    <property type="match status" value="1"/>
</dbReference>
<organism evidence="8 9">
    <name type="scientific">Ktedonospora formicarum</name>
    <dbReference type="NCBI Taxonomy" id="2778364"/>
    <lineage>
        <taxon>Bacteria</taxon>
        <taxon>Bacillati</taxon>
        <taxon>Chloroflexota</taxon>
        <taxon>Ktedonobacteria</taxon>
        <taxon>Ktedonobacterales</taxon>
        <taxon>Ktedonobacteraceae</taxon>
        <taxon>Ktedonospora</taxon>
    </lineage>
</organism>
<evidence type="ECO:0000256" key="4">
    <source>
        <dbReference type="ARBA" id="ARBA00023125"/>
    </source>
</evidence>
<proteinExistence type="inferred from homology"/>
<evidence type="ECO:0000259" key="6">
    <source>
        <dbReference type="Pfam" id="PF04542"/>
    </source>
</evidence>
<dbReference type="SUPFAM" id="SSF88659">
    <property type="entry name" value="Sigma3 and sigma4 domains of RNA polymerase sigma factors"/>
    <property type="match status" value="1"/>
</dbReference>
<gene>
    <name evidence="8" type="ORF">KSX_43420</name>
</gene>
<sequence length="178" mass="21016">MQLSHVRSNTGVGLDDAPLTLFDQYATHIFRYVYQQIRHRQDAEDLTLDVFLAATDNQDKLQHKSEQQQLAWLQRVAHNKIVDRYRRQTRSLFLPLEPDVEIADNDLTPEQYSERNENYQRLDQAIARLPQAQQDIIHLRYIEGMRCTQIAQIINKSDSFVRATLSRALKRLRTYYGQ</sequence>
<dbReference type="RefSeq" id="WP_220195573.1">
    <property type="nucleotide sequence ID" value="NZ_BNJF01000002.1"/>
</dbReference>
<dbReference type="GO" id="GO:0003677">
    <property type="term" value="F:DNA binding"/>
    <property type="evidence" value="ECO:0007669"/>
    <property type="project" value="UniProtKB-KW"/>
</dbReference>
<keyword evidence="3" id="KW-0731">Sigma factor</keyword>
<evidence type="ECO:0000313" key="8">
    <source>
        <dbReference type="EMBL" id="GHO46179.1"/>
    </source>
</evidence>
<dbReference type="InterPro" id="IPR036388">
    <property type="entry name" value="WH-like_DNA-bd_sf"/>
</dbReference>
<dbReference type="Pfam" id="PF08281">
    <property type="entry name" value="Sigma70_r4_2"/>
    <property type="match status" value="1"/>
</dbReference>
<dbReference type="InterPro" id="IPR013325">
    <property type="entry name" value="RNA_pol_sigma_r2"/>
</dbReference>
<feature type="domain" description="RNA polymerase sigma factor 70 region 4 type 2" evidence="7">
    <location>
        <begin position="120"/>
        <end position="172"/>
    </location>
</feature>
<dbReference type="InterPro" id="IPR013324">
    <property type="entry name" value="RNA_pol_sigma_r3/r4-like"/>
</dbReference>
<dbReference type="AlphaFoldDB" id="A0A8J3I7K9"/>
<dbReference type="GO" id="GO:0016987">
    <property type="term" value="F:sigma factor activity"/>
    <property type="evidence" value="ECO:0007669"/>
    <property type="project" value="UniProtKB-KW"/>
</dbReference>
<comment type="caution">
    <text evidence="8">The sequence shown here is derived from an EMBL/GenBank/DDBJ whole genome shotgun (WGS) entry which is preliminary data.</text>
</comment>
<dbReference type="NCBIfam" id="TIGR02937">
    <property type="entry name" value="sigma70-ECF"/>
    <property type="match status" value="1"/>
</dbReference>
<dbReference type="Pfam" id="PF04542">
    <property type="entry name" value="Sigma70_r2"/>
    <property type="match status" value="1"/>
</dbReference>
<dbReference type="SUPFAM" id="SSF88946">
    <property type="entry name" value="Sigma2 domain of RNA polymerase sigma factors"/>
    <property type="match status" value="1"/>
</dbReference>
<dbReference type="Gene3D" id="1.10.1740.10">
    <property type="match status" value="1"/>
</dbReference>
<dbReference type="InterPro" id="IPR014284">
    <property type="entry name" value="RNA_pol_sigma-70_dom"/>
</dbReference>